<evidence type="ECO:0000256" key="1">
    <source>
        <dbReference type="ARBA" id="ARBA00010233"/>
    </source>
</evidence>
<feature type="active site" description="Charge relay system" evidence="3">
    <location>
        <position position="242"/>
    </location>
</feature>
<dbReference type="InterPro" id="IPR027478">
    <property type="entry name" value="LdcA_N"/>
</dbReference>
<dbReference type="CDD" id="cd07062">
    <property type="entry name" value="Peptidase_S66_mccF_like"/>
    <property type="match status" value="1"/>
</dbReference>
<dbReference type="AlphaFoldDB" id="A0A9D1QKD7"/>
<evidence type="ECO:0000259" key="4">
    <source>
        <dbReference type="Pfam" id="PF02016"/>
    </source>
</evidence>
<evidence type="ECO:0000256" key="3">
    <source>
        <dbReference type="PIRSR" id="PIRSR028757-1"/>
    </source>
</evidence>
<feature type="active site" description="Nucleophile" evidence="3">
    <location>
        <position position="115"/>
    </location>
</feature>
<dbReference type="InterPro" id="IPR040449">
    <property type="entry name" value="Peptidase_S66_N"/>
</dbReference>
<dbReference type="InterPro" id="IPR027461">
    <property type="entry name" value="Carboxypeptidase_A_C_sf"/>
</dbReference>
<feature type="domain" description="LD-carboxypeptidase C-terminal" evidence="5">
    <location>
        <begin position="208"/>
        <end position="327"/>
    </location>
</feature>
<reference evidence="6" key="2">
    <citation type="submission" date="2021-04" db="EMBL/GenBank/DDBJ databases">
        <authorList>
            <person name="Gilroy R."/>
        </authorList>
    </citation>
    <scope>NUCLEOTIDE SEQUENCE</scope>
    <source>
        <strain evidence="6">ChiHjej13B12-752</strain>
    </source>
</reference>
<dbReference type="PIRSF" id="PIRSF028757">
    <property type="entry name" value="LD-carboxypeptidase"/>
    <property type="match status" value="1"/>
</dbReference>
<dbReference type="PANTHER" id="PTHR30237">
    <property type="entry name" value="MURAMOYLTETRAPEPTIDE CARBOXYPEPTIDASE"/>
    <property type="match status" value="1"/>
</dbReference>
<dbReference type="SUPFAM" id="SSF141986">
    <property type="entry name" value="LD-carboxypeptidase A C-terminal domain-like"/>
    <property type="match status" value="1"/>
</dbReference>
<organism evidence="6 7">
    <name type="scientific">Candidatus Salinicoccus stercoripullorum</name>
    <dbReference type="NCBI Taxonomy" id="2838756"/>
    <lineage>
        <taxon>Bacteria</taxon>
        <taxon>Bacillati</taxon>
        <taxon>Bacillota</taxon>
        <taxon>Bacilli</taxon>
        <taxon>Bacillales</taxon>
        <taxon>Staphylococcaceae</taxon>
        <taxon>Salinicoccus</taxon>
    </lineage>
</organism>
<dbReference type="EMBL" id="DXHR01000037">
    <property type="protein sequence ID" value="HIW13785.1"/>
    <property type="molecule type" value="Genomic_DNA"/>
</dbReference>
<dbReference type="InterPro" id="IPR040921">
    <property type="entry name" value="Peptidase_S66C"/>
</dbReference>
<reference evidence="6" key="1">
    <citation type="journal article" date="2021" name="PeerJ">
        <title>Extensive microbial diversity within the chicken gut microbiome revealed by metagenomics and culture.</title>
        <authorList>
            <person name="Gilroy R."/>
            <person name="Ravi A."/>
            <person name="Getino M."/>
            <person name="Pursley I."/>
            <person name="Horton D.L."/>
            <person name="Alikhan N.F."/>
            <person name="Baker D."/>
            <person name="Gharbi K."/>
            <person name="Hall N."/>
            <person name="Watson M."/>
            <person name="Adriaenssens E.M."/>
            <person name="Foster-Nyarko E."/>
            <person name="Jarju S."/>
            <person name="Secka A."/>
            <person name="Antonio M."/>
            <person name="Oren A."/>
            <person name="Chaudhuri R.R."/>
            <person name="La Ragione R."/>
            <person name="Hildebrand F."/>
            <person name="Pallen M.J."/>
        </authorList>
    </citation>
    <scope>NUCLEOTIDE SEQUENCE</scope>
    <source>
        <strain evidence="6">ChiHjej13B12-752</strain>
    </source>
</reference>
<feature type="active site" description="Charge relay system" evidence="3">
    <location>
        <position position="312"/>
    </location>
</feature>
<dbReference type="Gene3D" id="3.50.30.60">
    <property type="entry name" value="LD-carboxypeptidase A C-terminal domain-like"/>
    <property type="match status" value="1"/>
</dbReference>
<evidence type="ECO:0000256" key="2">
    <source>
        <dbReference type="ARBA" id="ARBA00022801"/>
    </source>
</evidence>
<dbReference type="PANTHER" id="PTHR30237:SF4">
    <property type="entry name" value="LD-CARBOXYPEPTIDASE C-TERMINAL DOMAIN-CONTAINING PROTEIN"/>
    <property type="match status" value="1"/>
</dbReference>
<dbReference type="Proteomes" id="UP000823989">
    <property type="component" value="Unassembled WGS sequence"/>
</dbReference>
<dbReference type="InterPro" id="IPR003507">
    <property type="entry name" value="S66_fam"/>
</dbReference>
<dbReference type="InterPro" id="IPR029062">
    <property type="entry name" value="Class_I_gatase-like"/>
</dbReference>
<protein>
    <submittedName>
        <fullName evidence="6">LD-carboxypeptidase</fullName>
    </submittedName>
</protein>
<proteinExistence type="inferred from homology"/>
<gene>
    <name evidence="6" type="ORF">H9891_11590</name>
</gene>
<sequence>MIKPKKLSPGDTVAIVSLSSGLAGEDTIRWRTEQGIKRLEEVFDLKVKVMPHALKGGDYIYEHPEKRAEDLNEALRDPDIKAIICTIGGNETIRIQPYVDFDALKDNPKIFTGYSDTTANHFMFYNNGISTSYGPALLTDFAENIEMDDYTIDSIRTTWFKSDTIGEVKPSETIRRFGLKWDEKNRDIERESFTNPGYESISGRGIVRGHLIGGCFELFGSMRGTGLFPDTAAFDNAILFLETSEAHITPDFFEDYLRALSMMGIFDKVNGIIVGRPQDGVHYEDYKKVWRQILKEAGREDLPVLYNMNFGHNEPKFIVPYGLQAEVDTENLTFRILENAVTD</sequence>
<dbReference type="Gene3D" id="3.40.50.10740">
    <property type="entry name" value="Class I glutamine amidotransferase-like"/>
    <property type="match status" value="1"/>
</dbReference>
<feature type="domain" description="LD-carboxypeptidase N-terminal" evidence="4">
    <location>
        <begin position="13"/>
        <end position="134"/>
    </location>
</feature>
<dbReference type="Pfam" id="PF02016">
    <property type="entry name" value="Peptidase_S66"/>
    <property type="match status" value="1"/>
</dbReference>
<evidence type="ECO:0000313" key="6">
    <source>
        <dbReference type="EMBL" id="HIW13785.1"/>
    </source>
</evidence>
<accession>A0A9D1QKD7</accession>
<comment type="caution">
    <text evidence="6">The sequence shown here is derived from an EMBL/GenBank/DDBJ whole genome shotgun (WGS) entry which is preliminary data.</text>
</comment>
<evidence type="ECO:0000259" key="5">
    <source>
        <dbReference type="Pfam" id="PF17676"/>
    </source>
</evidence>
<keyword evidence="2" id="KW-0378">Hydrolase</keyword>
<dbReference type="GO" id="GO:0016787">
    <property type="term" value="F:hydrolase activity"/>
    <property type="evidence" value="ECO:0007669"/>
    <property type="project" value="UniProtKB-KW"/>
</dbReference>
<dbReference type="Pfam" id="PF17676">
    <property type="entry name" value="Peptidase_S66C"/>
    <property type="match status" value="1"/>
</dbReference>
<dbReference type="SUPFAM" id="SSF52317">
    <property type="entry name" value="Class I glutamine amidotransferase-like"/>
    <property type="match status" value="1"/>
</dbReference>
<comment type="similarity">
    <text evidence="1">Belongs to the peptidase S66 family.</text>
</comment>
<name>A0A9D1QKD7_9STAP</name>
<evidence type="ECO:0000313" key="7">
    <source>
        <dbReference type="Proteomes" id="UP000823989"/>
    </source>
</evidence>